<organism evidence="4 5">
    <name type="scientific">Isosphaera pallida (strain ATCC 43644 / DSM 9630 / IS1B)</name>
    <dbReference type="NCBI Taxonomy" id="575540"/>
    <lineage>
        <taxon>Bacteria</taxon>
        <taxon>Pseudomonadati</taxon>
        <taxon>Planctomycetota</taxon>
        <taxon>Planctomycetia</taxon>
        <taxon>Isosphaerales</taxon>
        <taxon>Isosphaeraceae</taxon>
        <taxon>Isosphaera</taxon>
    </lineage>
</organism>
<dbReference type="Pfam" id="PF25954">
    <property type="entry name" value="Beta-barrel_RND_2"/>
    <property type="match status" value="1"/>
</dbReference>
<protein>
    <submittedName>
        <fullName evidence="4">Efflux transporter, RND family, MFP subunit</fullName>
    </submittedName>
</protein>
<dbReference type="GO" id="GO:0015562">
    <property type="term" value="F:efflux transmembrane transporter activity"/>
    <property type="evidence" value="ECO:0007669"/>
    <property type="project" value="TreeGrafter"/>
</dbReference>
<dbReference type="PANTHER" id="PTHR30469">
    <property type="entry name" value="MULTIDRUG RESISTANCE PROTEIN MDTA"/>
    <property type="match status" value="1"/>
</dbReference>
<dbReference type="FunFam" id="2.40.30.170:FF:000010">
    <property type="entry name" value="Efflux RND transporter periplasmic adaptor subunit"/>
    <property type="match status" value="1"/>
</dbReference>
<feature type="domain" description="CusB-like beta-barrel" evidence="3">
    <location>
        <begin position="343"/>
        <end position="414"/>
    </location>
</feature>
<evidence type="ECO:0000256" key="2">
    <source>
        <dbReference type="SAM" id="MobiDB-lite"/>
    </source>
</evidence>
<name>E8R285_ISOPI</name>
<dbReference type="EMBL" id="CP002353">
    <property type="protein sequence ID" value="ADV63515.1"/>
    <property type="molecule type" value="Genomic_DNA"/>
</dbReference>
<dbReference type="KEGG" id="ipa:Isop_2950"/>
<evidence type="ECO:0000259" key="3">
    <source>
        <dbReference type="Pfam" id="PF25954"/>
    </source>
</evidence>
<dbReference type="Proteomes" id="UP000008631">
    <property type="component" value="Chromosome"/>
</dbReference>
<dbReference type="AlphaFoldDB" id="E8R285"/>
<dbReference type="SUPFAM" id="SSF111369">
    <property type="entry name" value="HlyD-like secretion proteins"/>
    <property type="match status" value="2"/>
</dbReference>
<dbReference type="HOGENOM" id="CLU_018816_1_2_0"/>
<gene>
    <name evidence="4" type="ordered locus">Isop_2950</name>
</gene>
<evidence type="ECO:0000313" key="5">
    <source>
        <dbReference type="Proteomes" id="UP000008631"/>
    </source>
</evidence>
<dbReference type="GO" id="GO:1990281">
    <property type="term" value="C:efflux pump complex"/>
    <property type="evidence" value="ECO:0007669"/>
    <property type="project" value="TreeGrafter"/>
</dbReference>
<reference evidence="4 5" key="2">
    <citation type="journal article" date="2011" name="Stand. Genomic Sci.">
        <title>Complete genome sequence of Isosphaera pallida type strain (IS1B).</title>
        <authorList>
            <consortium name="US DOE Joint Genome Institute (JGI-PGF)"/>
            <person name="Goker M."/>
            <person name="Cleland D."/>
            <person name="Saunders E."/>
            <person name="Lapidus A."/>
            <person name="Nolan M."/>
            <person name="Lucas S."/>
            <person name="Hammon N."/>
            <person name="Deshpande S."/>
            <person name="Cheng J.F."/>
            <person name="Tapia R."/>
            <person name="Han C."/>
            <person name="Goodwin L."/>
            <person name="Pitluck S."/>
            <person name="Liolios K."/>
            <person name="Pagani I."/>
            <person name="Ivanova N."/>
            <person name="Mavromatis K."/>
            <person name="Pati A."/>
            <person name="Chen A."/>
            <person name="Palaniappan K."/>
            <person name="Land M."/>
            <person name="Hauser L."/>
            <person name="Chang Y.J."/>
            <person name="Jeffries C.D."/>
            <person name="Detter J.C."/>
            <person name="Beck B."/>
            <person name="Woyke T."/>
            <person name="Bristow J."/>
            <person name="Eisen J.A."/>
            <person name="Markowitz V."/>
            <person name="Hugenholtz P."/>
            <person name="Kyrpides N.C."/>
            <person name="Klenk H.P."/>
        </authorList>
    </citation>
    <scope>NUCLEOTIDE SEQUENCE [LARGE SCALE GENOMIC DNA]</scope>
    <source>
        <strain evidence="5">ATCC 43644 / DSM 9630 / IS1B</strain>
    </source>
</reference>
<dbReference type="eggNOG" id="COG0845">
    <property type="taxonomic scope" value="Bacteria"/>
</dbReference>
<dbReference type="InterPro" id="IPR058792">
    <property type="entry name" value="Beta-barrel_RND_2"/>
</dbReference>
<dbReference type="InParanoid" id="E8R285"/>
<dbReference type="RefSeq" id="WP_013565803.1">
    <property type="nucleotide sequence ID" value="NC_014962.1"/>
</dbReference>
<keyword evidence="5" id="KW-1185">Reference proteome</keyword>
<dbReference type="Gene3D" id="2.40.50.100">
    <property type="match status" value="1"/>
</dbReference>
<dbReference type="Gene3D" id="2.40.30.170">
    <property type="match status" value="1"/>
</dbReference>
<evidence type="ECO:0000256" key="1">
    <source>
        <dbReference type="ARBA" id="ARBA00009477"/>
    </source>
</evidence>
<sequence>MVASEPNGVEKQQTKDAASSTKGSWAVVWLGRLINLAMLAVLGYGVFEWSQGRLHPESWVGQTREWLSTRSEDNQEQDRAKTNRNNDQENKGLASQEDALEFPTDEKEVGARAKGPLKVEVKPVERLALRRTVDMVGSLRGFEEINLASKRSGRVVKVHHDMGDAVPPGELLVELETRDAELALLQAERRLAADLTELGLAEVPGANFDVGMVPSVVRARLALERAERNLNRARELSRKRAINPEEYENTLNDFQTAEAALAEATLRAQTTLANARVSQAAVEVARQMLADMTVTAPNQTAPSEPNLPAKLEYRIRKRLVEEGSYIREGETMFELVIVDPLRLIANVPERHASEIQVGQQAEVENAAYPGERFPATVARVNPAIDPVSRTFEVELRLPNPDQRLKPGGFAKARVIVGQTDNAVVVPADAIVKFAGNSKLFLYDPATRTAREFLVSRERPLEDDPTRVEIELKENKPIPPLAHVIVTGRAQLYDGKPVEPRNLPARSTAVPDPAATQSTMPSPDQATDLRPPT</sequence>
<feature type="region of interest" description="Disordered" evidence="2">
    <location>
        <begin position="67"/>
        <end position="111"/>
    </location>
</feature>
<comment type="similarity">
    <text evidence="1">Belongs to the membrane fusion protein (MFP) (TC 8.A.1) family.</text>
</comment>
<accession>E8R285</accession>
<feature type="compositionally biased region" description="Basic and acidic residues" evidence="2">
    <location>
        <begin position="70"/>
        <end position="90"/>
    </location>
</feature>
<dbReference type="InterPro" id="IPR006143">
    <property type="entry name" value="RND_pump_MFP"/>
</dbReference>
<proteinExistence type="inferred from homology"/>
<dbReference type="OrthoDB" id="281360at2"/>
<reference key="1">
    <citation type="submission" date="2010-11" db="EMBL/GenBank/DDBJ databases">
        <title>The complete sequence of chromosome of Isophaera pallida ATCC 43644.</title>
        <authorList>
            <consortium name="US DOE Joint Genome Institute (JGI-PGF)"/>
            <person name="Lucas S."/>
            <person name="Copeland A."/>
            <person name="Lapidus A."/>
            <person name="Bruce D."/>
            <person name="Goodwin L."/>
            <person name="Pitluck S."/>
            <person name="Kyrpides N."/>
            <person name="Mavromatis K."/>
            <person name="Pagani I."/>
            <person name="Ivanova N."/>
            <person name="Saunders E."/>
            <person name="Brettin T."/>
            <person name="Detter J.C."/>
            <person name="Han C."/>
            <person name="Tapia R."/>
            <person name="Land M."/>
            <person name="Hauser L."/>
            <person name="Markowitz V."/>
            <person name="Cheng J.-F."/>
            <person name="Hugenholtz P."/>
            <person name="Woyke T."/>
            <person name="Wu D."/>
            <person name="Eisen J.A."/>
        </authorList>
    </citation>
    <scope>NUCLEOTIDE SEQUENCE</scope>
    <source>
        <strain>ATCC 43644</strain>
    </source>
</reference>
<feature type="region of interest" description="Disordered" evidence="2">
    <location>
        <begin position="493"/>
        <end position="532"/>
    </location>
</feature>
<evidence type="ECO:0000313" key="4">
    <source>
        <dbReference type="EMBL" id="ADV63515.1"/>
    </source>
</evidence>
<dbReference type="PANTHER" id="PTHR30469:SF15">
    <property type="entry name" value="HLYD FAMILY OF SECRETION PROTEINS"/>
    <property type="match status" value="1"/>
</dbReference>
<dbReference type="STRING" id="575540.Isop_2950"/>
<dbReference type="NCBIfam" id="TIGR01730">
    <property type="entry name" value="RND_mfp"/>
    <property type="match status" value="1"/>
</dbReference>
<feature type="compositionally biased region" description="Polar residues" evidence="2">
    <location>
        <begin position="514"/>
        <end position="524"/>
    </location>
</feature>